<reference evidence="3" key="1">
    <citation type="submission" date="2021-08" db="EMBL/GenBank/DDBJ databases">
        <title>Comparative analyses of Brucepasteria parasyntrophica and Teretinema zuelzerae.</title>
        <authorList>
            <person name="Song Y."/>
            <person name="Brune A."/>
        </authorList>
    </citation>
    <scope>NUCLEOTIDE SEQUENCE</scope>
    <source>
        <strain evidence="3">DSM 1903</strain>
    </source>
</reference>
<dbReference type="Gene3D" id="2.70.70.10">
    <property type="entry name" value="Glucose Permease (Domain IIA)"/>
    <property type="match status" value="1"/>
</dbReference>
<dbReference type="InterPro" id="IPR018392">
    <property type="entry name" value="LysM"/>
</dbReference>
<dbReference type="Pfam" id="PF01551">
    <property type="entry name" value="Peptidase_M23"/>
    <property type="match status" value="1"/>
</dbReference>
<accession>A0AAE3JIX6</accession>
<feature type="domain" description="LysM" evidence="1">
    <location>
        <begin position="80"/>
        <end position="110"/>
    </location>
</feature>
<protein>
    <submittedName>
        <fullName evidence="3">M23 family metallopeptidase</fullName>
    </submittedName>
</protein>
<gene>
    <name evidence="3" type="ORF">K7J14_02845</name>
</gene>
<comment type="caution">
    <text evidence="3">The sequence shown here is derived from an EMBL/GenBank/DDBJ whole genome shotgun (WGS) entry which is preliminary data.</text>
</comment>
<dbReference type="PANTHER" id="PTHR21666:SF290">
    <property type="entry name" value="PEPTIDASE M23 DOMAIN PROTEIN"/>
    <property type="match status" value="1"/>
</dbReference>
<dbReference type="InterPro" id="IPR050570">
    <property type="entry name" value="Cell_wall_metabolism_enzyme"/>
</dbReference>
<dbReference type="Pfam" id="PF01476">
    <property type="entry name" value="LysM"/>
    <property type="match status" value="1"/>
</dbReference>
<organism evidence="3 4">
    <name type="scientific">Teretinema zuelzerae</name>
    <dbReference type="NCBI Taxonomy" id="156"/>
    <lineage>
        <taxon>Bacteria</taxon>
        <taxon>Pseudomonadati</taxon>
        <taxon>Spirochaetota</taxon>
        <taxon>Spirochaetia</taxon>
        <taxon>Spirochaetales</taxon>
        <taxon>Treponemataceae</taxon>
        <taxon>Teretinema</taxon>
    </lineage>
</organism>
<dbReference type="GO" id="GO:0004222">
    <property type="term" value="F:metalloendopeptidase activity"/>
    <property type="evidence" value="ECO:0007669"/>
    <property type="project" value="TreeGrafter"/>
</dbReference>
<dbReference type="InterPro" id="IPR011055">
    <property type="entry name" value="Dup_hybrid_motif"/>
</dbReference>
<sequence>MAARHPAEFAFHGARLWAILCACLFLPHSIFAESSRYPLIEELSARDPVFLQYSDDVAASRMAMAAAKPDHPLSPGIYAYIARAGDSLLSIAARCAVPYDSIASLNRISSIKTELEGRLLMLPTLPGLYIPDFAQNALEALLLSSFDPNDPTLVSFALAGENGVRHAFHCLPGANFDGTVRTFFLVPGIRFPLPESRVTSTFGMRKNPVTGNLVFHNGIDLAAPRGTPVFACAAGAVRKTGYDPIYGNFVILSHDGNRESLYGHLESIKIELHDKIKSGTILGTVGSTGQSTGPHLHFEIHENGIPKDPAGLLRGY</sequence>
<feature type="domain" description="M23ase beta-sheet core" evidence="2">
    <location>
        <begin position="215"/>
        <end position="309"/>
    </location>
</feature>
<evidence type="ECO:0000313" key="3">
    <source>
        <dbReference type="EMBL" id="MCD1653635.1"/>
    </source>
</evidence>
<dbReference type="SUPFAM" id="SSF51261">
    <property type="entry name" value="Duplicated hybrid motif"/>
    <property type="match status" value="1"/>
</dbReference>
<dbReference type="CDD" id="cd00118">
    <property type="entry name" value="LysM"/>
    <property type="match status" value="1"/>
</dbReference>
<evidence type="ECO:0000259" key="2">
    <source>
        <dbReference type="Pfam" id="PF01551"/>
    </source>
</evidence>
<proteinExistence type="predicted"/>
<name>A0AAE3JIX6_9SPIR</name>
<dbReference type="AlphaFoldDB" id="A0AAE3JIX6"/>
<evidence type="ECO:0000259" key="1">
    <source>
        <dbReference type="Pfam" id="PF01476"/>
    </source>
</evidence>
<dbReference type="CDD" id="cd12797">
    <property type="entry name" value="M23_peptidase"/>
    <property type="match status" value="1"/>
</dbReference>
<dbReference type="Proteomes" id="UP001198163">
    <property type="component" value="Unassembled WGS sequence"/>
</dbReference>
<dbReference type="EMBL" id="JAINWA010000001">
    <property type="protein sequence ID" value="MCD1653635.1"/>
    <property type="molecule type" value="Genomic_DNA"/>
</dbReference>
<dbReference type="InterPro" id="IPR016047">
    <property type="entry name" value="M23ase_b-sheet_dom"/>
</dbReference>
<dbReference type="PANTHER" id="PTHR21666">
    <property type="entry name" value="PEPTIDASE-RELATED"/>
    <property type="match status" value="1"/>
</dbReference>
<evidence type="ECO:0000313" key="4">
    <source>
        <dbReference type="Proteomes" id="UP001198163"/>
    </source>
</evidence>
<dbReference type="RefSeq" id="WP_230752852.1">
    <property type="nucleotide sequence ID" value="NZ_JAINWA010000001.1"/>
</dbReference>
<keyword evidence="4" id="KW-1185">Reference proteome</keyword>